<keyword evidence="2" id="KW-1185">Reference proteome</keyword>
<dbReference type="RefSeq" id="WP_186745536.1">
    <property type="nucleotide sequence ID" value="NZ_CP060394.1"/>
</dbReference>
<dbReference type="KEGG" id="adin:H7849_08015"/>
<protein>
    <submittedName>
        <fullName evidence="1">Uncharacterized protein</fullName>
    </submittedName>
</protein>
<dbReference type="AlphaFoldDB" id="A0A7G8BMS5"/>
<gene>
    <name evidence="1" type="ORF">H7849_08015</name>
</gene>
<accession>A0A7G8BMS5</accession>
<evidence type="ECO:0000313" key="2">
    <source>
        <dbReference type="Proteomes" id="UP000515312"/>
    </source>
</evidence>
<sequence>MNIEASEPYMIWAVIDCSRCGESVVGFVRKSPKTLRECMRINQSKAFRKLRNESDKQGSQFIMTELKLALLFLDIASHSFNWDRRKQMCKDARRSYETVLQALPHLSLSEKDAVEVNAKLCLIRTGLEHFGMLDPMRERDVMPKAG</sequence>
<dbReference type="EMBL" id="CP060394">
    <property type="protein sequence ID" value="QNI33845.1"/>
    <property type="molecule type" value="Genomic_DNA"/>
</dbReference>
<dbReference type="Proteomes" id="UP000515312">
    <property type="component" value="Chromosome"/>
</dbReference>
<name>A0A7G8BMS5_9BACT</name>
<reference evidence="1 2" key="1">
    <citation type="submission" date="2020-08" db="EMBL/GenBank/DDBJ databases">
        <title>Edaphobacter telluris sp. nov. and Acidobacterium dinghuensis sp. nov., two acidobacteria isolated from forest soil.</title>
        <authorList>
            <person name="Fu J."/>
            <person name="Qiu L."/>
        </authorList>
    </citation>
    <scope>NUCLEOTIDE SEQUENCE [LARGE SCALE GENOMIC DNA]</scope>
    <source>
        <strain evidence="1">4Y35</strain>
    </source>
</reference>
<proteinExistence type="predicted"/>
<evidence type="ECO:0000313" key="1">
    <source>
        <dbReference type="EMBL" id="QNI33845.1"/>
    </source>
</evidence>
<organism evidence="1 2">
    <name type="scientific">Alloacidobacterium dinghuense</name>
    <dbReference type="NCBI Taxonomy" id="2763107"/>
    <lineage>
        <taxon>Bacteria</taxon>
        <taxon>Pseudomonadati</taxon>
        <taxon>Acidobacteriota</taxon>
        <taxon>Terriglobia</taxon>
        <taxon>Terriglobales</taxon>
        <taxon>Acidobacteriaceae</taxon>
        <taxon>Alloacidobacterium</taxon>
    </lineage>
</organism>